<gene>
    <name evidence="1" type="ORF">GKZ27_00415</name>
</gene>
<evidence type="ECO:0000313" key="2">
    <source>
        <dbReference type="Proteomes" id="UP000463388"/>
    </source>
</evidence>
<evidence type="ECO:0000313" key="1">
    <source>
        <dbReference type="EMBL" id="MVX59942.1"/>
    </source>
</evidence>
<organism evidence="1 2">
    <name type="scientific">Adlercreutzia mucosicola</name>
    <dbReference type="NCBI Taxonomy" id="580026"/>
    <lineage>
        <taxon>Bacteria</taxon>
        <taxon>Bacillati</taxon>
        <taxon>Actinomycetota</taxon>
        <taxon>Coriobacteriia</taxon>
        <taxon>Eggerthellales</taxon>
        <taxon>Eggerthellaceae</taxon>
        <taxon>Adlercreutzia</taxon>
    </lineage>
</organism>
<proteinExistence type="predicted"/>
<accession>A0A6N8JJX6</accession>
<reference evidence="1 2" key="1">
    <citation type="submission" date="2019-12" db="EMBL/GenBank/DDBJ databases">
        <title>Microbes associate with the intestines of laboratory mice.</title>
        <authorList>
            <person name="Navarre W."/>
            <person name="Wong E."/>
        </authorList>
    </citation>
    <scope>NUCLEOTIDE SEQUENCE [LARGE SCALE GENOMIC DNA]</scope>
    <source>
        <strain evidence="1 2">NM66_B29</strain>
    </source>
</reference>
<dbReference type="RefSeq" id="WP_028026330.1">
    <property type="nucleotide sequence ID" value="NZ_JANJZH010000030.1"/>
</dbReference>
<keyword evidence="2" id="KW-1185">Reference proteome</keyword>
<dbReference type="EMBL" id="WSRR01000001">
    <property type="protein sequence ID" value="MVX59942.1"/>
    <property type="molecule type" value="Genomic_DNA"/>
</dbReference>
<sequence>MYRHFVDDFGWTALFEGCPGGNVWGVLVAPDGYVVWDKFFSDFDSAIAYFNLLFPCFREVV</sequence>
<protein>
    <submittedName>
        <fullName evidence="1">Uncharacterized protein</fullName>
    </submittedName>
</protein>
<comment type="caution">
    <text evidence="1">The sequence shown here is derived from an EMBL/GenBank/DDBJ whole genome shotgun (WGS) entry which is preliminary data.</text>
</comment>
<dbReference type="Proteomes" id="UP000463388">
    <property type="component" value="Unassembled WGS sequence"/>
</dbReference>
<name>A0A6N8JJX6_9ACTN</name>
<dbReference type="AlphaFoldDB" id="A0A6N8JJX6"/>